<dbReference type="Proteomes" id="UP000034805">
    <property type="component" value="Unassembled WGS sequence"/>
</dbReference>
<dbReference type="Pfam" id="PF02188">
    <property type="entry name" value="GoLoco"/>
    <property type="match status" value="3"/>
</dbReference>
<evidence type="ECO:0000256" key="1">
    <source>
        <dbReference type="SAM" id="MobiDB-lite"/>
    </source>
</evidence>
<organism evidence="2 3">
    <name type="scientific">Scleropages formosus</name>
    <name type="common">Asian bonytongue</name>
    <name type="synonym">Osteoglossum formosum</name>
    <dbReference type="NCBI Taxonomy" id="113540"/>
    <lineage>
        <taxon>Eukaryota</taxon>
        <taxon>Metazoa</taxon>
        <taxon>Chordata</taxon>
        <taxon>Craniata</taxon>
        <taxon>Vertebrata</taxon>
        <taxon>Euteleostomi</taxon>
        <taxon>Actinopterygii</taxon>
        <taxon>Neopterygii</taxon>
        <taxon>Teleostei</taxon>
        <taxon>Osteoglossocephala</taxon>
        <taxon>Osteoglossomorpha</taxon>
        <taxon>Osteoglossiformes</taxon>
        <taxon>Osteoglossidae</taxon>
        <taxon>Scleropages</taxon>
    </lineage>
</organism>
<reference evidence="2 3" key="1">
    <citation type="submission" date="2015-08" db="EMBL/GenBank/DDBJ databases">
        <title>The genome of the Asian arowana (Scleropages formosus).</title>
        <authorList>
            <person name="Tan M.H."/>
            <person name="Gan H.M."/>
            <person name="Croft L.J."/>
            <person name="Austin C.M."/>
        </authorList>
    </citation>
    <scope>NUCLEOTIDE SEQUENCE [LARGE SCALE GENOMIC DNA]</scope>
    <source>
        <strain evidence="2">Aro1</strain>
    </source>
</reference>
<dbReference type="SMART" id="SM00390">
    <property type="entry name" value="GoLoco"/>
    <property type="match status" value="4"/>
</dbReference>
<dbReference type="STRING" id="113540.ENSSFOP00015072716"/>
<dbReference type="AlphaFoldDB" id="A0A0P7XDD5"/>
<feature type="compositionally biased region" description="Polar residues" evidence="1">
    <location>
        <begin position="184"/>
        <end position="208"/>
    </location>
</feature>
<feature type="region of interest" description="Disordered" evidence="1">
    <location>
        <begin position="61"/>
        <end position="216"/>
    </location>
</feature>
<protein>
    <recommendedName>
        <fullName evidence="4">G-protein-signaling modulator 1-like</fullName>
    </recommendedName>
</protein>
<feature type="compositionally biased region" description="Basic and acidic residues" evidence="1">
    <location>
        <begin position="121"/>
        <end position="132"/>
    </location>
</feature>
<comment type="caution">
    <text evidence="2">The sequence shown here is derived from an EMBL/GenBank/DDBJ whole genome shotgun (WGS) entry which is preliminary data.</text>
</comment>
<evidence type="ECO:0000313" key="3">
    <source>
        <dbReference type="Proteomes" id="UP000034805"/>
    </source>
</evidence>
<feature type="compositionally biased region" description="Basic and acidic residues" evidence="1">
    <location>
        <begin position="61"/>
        <end position="100"/>
    </location>
</feature>
<feature type="compositionally biased region" description="Basic and acidic residues" evidence="1">
    <location>
        <begin position="146"/>
        <end position="178"/>
    </location>
</feature>
<feature type="compositionally biased region" description="Acidic residues" evidence="1">
    <location>
        <begin position="104"/>
        <end position="120"/>
    </location>
</feature>
<dbReference type="InterPro" id="IPR003109">
    <property type="entry name" value="GoLoco_motif"/>
</dbReference>
<evidence type="ECO:0000313" key="2">
    <source>
        <dbReference type="EMBL" id="KPP73284.1"/>
    </source>
</evidence>
<gene>
    <name evidence="2" type="ORF">Z043_107644</name>
</gene>
<dbReference type="InterPro" id="IPR011990">
    <property type="entry name" value="TPR-like_helical_dom_sf"/>
</dbReference>
<sequence length="386" mass="43858">MLAGWLVLRSMEVSIDVRDETTEAELCEPLFIYEEGDEVQRHGANSRKSGRRVHAPHVHIESEECEVGNKEAETEDSVEIRRMGQEEIEGEKGQVNKKEPAQQCEEEVNLEGEREDEVNDERETTKSKETKLEGSLGGPSNDETETEAKCRDMQAGAESEKEQKTRGTFAEKDGKRSDMLGTDVGTQVVDQQAPKQRSKDTLSPQDAQKQMRRLTPDFPDSLYELLCSIQEGRRLNDQRCSFTPERRCHSEPSTPVPRHKVMFSSMTSLQKEEFFELVATFQGRRLDDQRAELQRSPSSPEPPQFKVNKKKNSIKEVELKGVATKSAPKEDLYNMILTSQAQGRLEDQRSAAPGPMDDEDFFSLLLKVQGGRMDEQRTELPMALQY</sequence>
<accession>A0A0P7XDD5</accession>
<dbReference type="PROSITE" id="PS50877">
    <property type="entry name" value="GOLOCO"/>
    <property type="match status" value="4"/>
</dbReference>
<proteinExistence type="predicted"/>
<evidence type="ECO:0008006" key="4">
    <source>
        <dbReference type="Google" id="ProtNLM"/>
    </source>
</evidence>
<dbReference type="EMBL" id="JARO02002207">
    <property type="protein sequence ID" value="KPP73284.1"/>
    <property type="molecule type" value="Genomic_DNA"/>
</dbReference>
<dbReference type="PANTHER" id="PTHR47617">
    <property type="entry name" value="G-PROTEIN SIGNALING MODULATOR 3"/>
    <property type="match status" value="1"/>
</dbReference>
<dbReference type="GO" id="GO:0030695">
    <property type="term" value="F:GTPase regulator activity"/>
    <property type="evidence" value="ECO:0007669"/>
    <property type="project" value="InterPro"/>
</dbReference>
<name>A0A0P7XDD5_SCLFO</name>
<dbReference type="InterPro" id="IPR042888">
    <property type="entry name" value="GPSM3"/>
</dbReference>
<dbReference type="GO" id="GO:0050727">
    <property type="term" value="P:regulation of inflammatory response"/>
    <property type="evidence" value="ECO:0007669"/>
    <property type="project" value="InterPro"/>
</dbReference>
<dbReference type="Gene3D" id="1.25.40.10">
    <property type="entry name" value="Tetratricopeptide repeat domain"/>
    <property type="match status" value="2"/>
</dbReference>
<dbReference type="PANTHER" id="PTHR47617:SF1">
    <property type="entry name" value="G-PROTEIN-SIGNALING MODULATOR 3"/>
    <property type="match status" value="1"/>
</dbReference>